<dbReference type="Gene3D" id="3.30.70.1230">
    <property type="entry name" value="Nucleotide cyclase"/>
    <property type="match status" value="1"/>
</dbReference>
<evidence type="ECO:0000256" key="4">
    <source>
        <dbReference type="SAM" id="Phobius"/>
    </source>
</evidence>
<reference evidence="6 7" key="1">
    <citation type="submission" date="2020-05" db="EMBL/GenBank/DDBJ databases">
        <title>Aquincola sp. isolate from soil.</title>
        <authorList>
            <person name="Han J."/>
            <person name="Kim D.-U."/>
        </authorList>
    </citation>
    <scope>NUCLEOTIDE SEQUENCE [LARGE SCALE GENOMIC DNA]</scope>
    <source>
        <strain evidence="6 7">S2</strain>
    </source>
</reference>
<comment type="caution">
    <text evidence="6">The sequence shown here is derived from an EMBL/GenBank/DDBJ whole genome shotgun (WGS) entry which is preliminary data.</text>
</comment>
<dbReference type="InterPro" id="IPR029787">
    <property type="entry name" value="Nucleotide_cyclase"/>
</dbReference>
<evidence type="ECO:0000259" key="5">
    <source>
        <dbReference type="PROSITE" id="PS50125"/>
    </source>
</evidence>
<feature type="transmembrane region" description="Helical" evidence="4">
    <location>
        <begin position="165"/>
        <end position="186"/>
    </location>
</feature>
<sequence length="414" mass="44047">MALLAGLLGMLLVFYGLGYALFRSVPMLHFLTPGVFLYILAVIALLLCYELAIRNLLGRWLLQGKGVPGALRYVNALVETSVPSILIVLVSREIDPLYVLQSPLGLLYAVFIVLSTLRLDFRLCAFTGLVAAAEYVALSFTYIGVGSGVLGGAARAAASTPFEAPPFYAAKAVILLIAGLAAGFVADQLQRRVSNVFRAREERQRIVGTFGQQVSPAIVEALLGAGTEIASKRTFVCVMFMDIRNFTPLVEKKPPEEIVAFQNVVFAEAIDIVNRNHGIINQFLGDGFMATFGAPLATGHDCANALAAARELVAGIRRLSEAGRIPPITIGVGLHAGEAVCGNVGSALRKQYSITGNVVILASRIEQLNKDRGSQILVSSEVLAAAGEAPDGGQALGPVRVKGREAPIELYRLA</sequence>
<evidence type="ECO:0000256" key="3">
    <source>
        <dbReference type="ARBA" id="ARBA00023136"/>
    </source>
</evidence>
<proteinExistence type="predicted"/>
<accession>A0ABX2ET89</accession>
<dbReference type="PANTHER" id="PTHR43081">
    <property type="entry name" value="ADENYLATE CYCLASE, TERMINAL-DIFFERENTIATION SPECIFIC-RELATED"/>
    <property type="match status" value="1"/>
</dbReference>
<feature type="transmembrane region" description="Helical" evidence="4">
    <location>
        <begin position="124"/>
        <end position="145"/>
    </location>
</feature>
<dbReference type="Pfam" id="PF00211">
    <property type="entry name" value="Guanylate_cyc"/>
    <property type="match status" value="1"/>
</dbReference>
<keyword evidence="4" id="KW-1133">Transmembrane helix</keyword>
<feature type="transmembrane region" description="Helical" evidence="4">
    <location>
        <begin position="97"/>
        <end position="117"/>
    </location>
</feature>
<dbReference type="InterPro" id="IPR050697">
    <property type="entry name" value="Adenylyl/Guanylyl_Cyclase_3/4"/>
</dbReference>
<feature type="domain" description="Guanylate cyclase" evidence="5">
    <location>
        <begin position="237"/>
        <end position="366"/>
    </location>
</feature>
<keyword evidence="2" id="KW-1003">Cell membrane</keyword>
<gene>
    <name evidence="6" type="ORF">HLB44_32720</name>
</gene>
<dbReference type="SMART" id="SM00044">
    <property type="entry name" value="CYCc"/>
    <property type="match status" value="1"/>
</dbReference>
<dbReference type="CDD" id="cd07302">
    <property type="entry name" value="CHD"/>
    <property type="match status" value="1"/>
</dbReference>
<comment type="subcellular location">
    <subcellularLocation>
        <location evidence="1">Cell membrane</location>
        <topology evidence="1">Multi-pass membrane protein</topology>
    </subcellularLocation>
</comment>
<dbReference type="RefSeq" id="WP_173133617.1">
    <property type="nucleotide sequence ID" value="NZ_JABRWJ010000014.1"/>
</dbReference>
<evidence type="ECO:0000313" key="6">
    <source>
        <dbReference type="EMBL" id="NRF71759.1"/>
    </source>
</evidence>
<dbReference type="InterPro" id="IPR001054">
    <property type="entry name" value="A/G_cyclase"/>
</dbReference>
<dbReference type="PROSITE" id="PS50125">
    <property type="entry name" value="GUANYLATE_CYCLASE_2"/>
    <property type="match status" value="1"/>
</dbReference>
<feature type="transmembrane region" description="Helical" evidence="4">
    <location>
        <begin position="28"/>
        <end position="49"/>
    </location>
</feature>
<dbReference type="EMBL" id="JABRWJ010000014">
    <property type="protein sequence ID" value="NRF71759.1"/>
    <property type="molecule type" value="Genomic_DNA"/>
</dbReference>
<feature type="transmembrane region" description="Helical" evidence="4">
    <location>
        <begin position="70"/>
        <end position="91"/>
    </location>
</feature>
<evidence type="ECO:0000313" key="7">
    <source>
        <dbReference type="Proteomes" id="UP000737171"/>
    </source>
</evidence>
<name>A0ABX2ET89_9BURK</name>
<organism evidence="6 7">
    <name type="scientific">Pseudaquabacterium terrae</name>
    <dbReference type="NCBI Taxonomy" id="2732868"/>
    <lineage>
        <taxon>Bacteria</taxon>
        <taxon>Pseudomonadati</taxon>
        <taxon>Pseudomonadota</taxon>
        <taxon>Betaproteobacteria</taxon>
        <taxon>Burkholderiales</taxon>
        <taxon>Sphaerotilaceae</taxon>
        <taxon>Pseudaquabacterium</taxon>
    </lineage>
</organism>
<keyword evidence="4" id="KW-0812">Transmembrane</keyword>
<dbReference type="PANTHER" id="PTHR43081:SF17">
    <property type="entry name" value="BLL5647 PROTEIN"/>
    <property type="match status" value="1"/>
</dbReference>
<evidence type="ECO:0000256" key="1">
    <source>
        <dbReference type="ARBA" id="ARBA00004651"/>
    </source>
</evidence>
<evidence type="ECO:0000256" key="2">
    <source>
        <dbReference type="ARBA" id="ARBA00022475"/>
    </source>
</evidence>
<dbReference type="Proteomes" id="UP000737171">
    <property type="component" value="Unassembled WGS sequence"/>
</dbReference>
<protein>
    <submittedName>
        <fullName evidence="6">Adenylate/guanylate cyclase domain-containing protein</fullName>
    </submittedName>
</protein>
<dbReference type="SUPFAM" id="SSF55073">
    <property type="entry name" value="Nucleotide cyclase"/>
    <property type="match status" value="1"/>
</dbReference>
<keyword evidence="7" id="KW-1185">Reference proteome</keyword>
<keyword evidence="3 4" id="KW-0472">Membrane</keyword>